<reference evidence="1" key="1">
    <citation type="submission" date="2018-02" db="EMBL/GenBank/DDBJ databases">
        <title>Rhizophora mucronata_Transcriptome.</title>
        <authorList>
            <person name="Meera S.P."/>
            <person name="Sreeshan A."/>
            <person name="Augustine A."/>
        </authorList>
    </citation>
    <scope>NUCLEOTIDE SEQUENCE</scope>
    <source>
        <tissue evidence="1">Leaf</tissue>
    </source>
</reference>
<organism evidence="1">
    <name type="scientific">Rhizophora mucronata</name>
    <name type="common">Asiatic mangrove</name>
    <dbReference type="NCBI Taxonomy" id="61149"/>
    <lineage>
        <taxon>Eukaryota</taxon>
        <taxon>Viridiplantae</taxon>
        <taxon>Streptophyta</taxon>
        <taxon>Embryophyta</taxon>
        <taxon>Tracheophyta</taxon>
        <taxon>Spermatophyta</taxon>
        <taxon>Magnoliopsida</taxon>
        <taxon>eudicotyledons</taxon>
        <taxon>Gunneridae</taxon>
        <taxon>Pentapetalae</taxon>
        <taxon>rosids</taxon>
        <taxon>fabids</taxon>
        <taxon>Malpighiales</taxon>
        <taxon>Rhizophoraceae</taxon>
        <taxon>Rhizophora</taxon>
    </lineage>
</organism>
<proteinExistence type="predicted"/>
<evidence type="ECO:0000313" key="1">
    <source>
        <dbReference type="EMBL" id="MBX58727.1"/>
    </source>
</evidence>
<dbReference type="EMBL" id="GGEC01078243">
    <property type="protein sequence ID" value="MBX58727.1"/>
    <property type="molecule type" value="Transcribed_RNA"/>
</dbReference>
<sequence>MKKDDIFLI</sequence>
<protein>
    <submittedName>
        <fullName evidence="1">Uncharacterized protein</fullName>
    </submittedName>
</protein>
<accession>A0A2P2PVF6</accession>
<name>A0A2P2PVF6_RHIMU</name>